<gene>
    <name evidence="3" type="ORF">C7443_11485</name>
</gene>
<keyword evidence="3" id="KW-0548">Nucleotidyltransferase</keyword>
<keyword evidence="3" id="KW-0808">Transferase</keyword>
<dbReference type="PANTHER" id="PTHR43777:SF1">
    <property type="entry name" value="MOLYBDENUM COFACTOR CYTIDYLYLTRANSFERASE"/>
    <property type="match status" value="1"/>
</dbReference>
<dbReference type="PANTHER" id="PTHR43777">
    <property type="entry name" value="MOLYBDENUM COFACTOR CYTIDYLYLTRANSFERASE"/>
    <property type="match status" value="1"/>
</dbReference>
<dbReference type="GO" id="GO:0016779">
    <property type="term" value="F:nucleotidyltransferase activity"/>
    <property type="evidence" value="ECO:0007669"/>
    <property type="project" value="UniProtKB-KW"/>
</dbReference>
<evidence type="ECO:0000313" key="4">
    <source>
        <dbReference type="Proteomes" id="UP000246569"/>
    </source>
</evidence>
<dbReference type="AlphaFoldDB" id="A0A317MQL8"/>
<name>A0A317MQL8_9GAMM</name>
<dbReference type="InterPro" id="IPR025877">
    <property type="entry name" value="MobA-like_NTP_Trfase"/>
</dbReference>
<sequence length="215" mass="22709">MNRRIAALVLAAGGSTRMAPWHKLLLEFDGEPLIRRVVRTASELPLAALNVVTGHKHDALAAALQGLPVRLVFNAEHPGGLASSLSAGLRSLPQDIEGAFVLLADMPLVTSAHLGLLIEAFERSADIAACVPVYRGQRGNPVLWSVSCFPALCALRGDRGGRLLFPGLGASLYEVEMPDAGVLLDVDDPAACRRAEFAGRFSLPSSSPVTDFPPA</sequence>
<dbReference type="Pfam" id="PF12804">
    <property type="entry name" value="NTP_transf_3"/>
    <property type="match status" value="1"/>
</dbReference>
<comment type="caution">
    <text evidence="3">The sequence shown here is derived from an EMBL/GenBank/DDBJ whole genome shotgun (WGS) entry which is preliminary data.</text>
</comment>
<reference evidence="3 4" key="1">
    <citation type="submission" date="2018-05" db="EMBL/GenBank/DDBJ databases">
        <title>Genomic Encyclopedia of Type Strains, Phase IV (KMG-IV): sequencing the most valuable type-strain genomes for metagenomic binning, comparative biology and taxonomic classification.</title>
        <authorList>
            <person name="Goeker M."/>
        </authorList>
    </citation>
    <scope>NUCLEOTIDE SEQUENCE [LARGE SCALE GENOMIC DNA]</scope>
    <source>
        <strain evidence="3 4">DSM 23606</strain>
    </source>
</reference>
<evidence type="ECO:0000256" key="1">
    <source>
        <dbReference type="ARBA" id="ARBA00022842"/>
    </source>
</evidence>
<evidence type="ECO:0000259" key="2">
    <source>
        <dbReference type="Pfam" id="PF12804"/>
    </source>
</evidence>
<keyword evidence="1" id="KW-0460">Magnesium</keyword>
<dbReference type="Proteomes" id="UP000246569">
    <property type="component" value="Unassembled WGS sequence"/>
</dbReference>
<dbReference type="SUPFAM" id="SSF53448">
    <property type="entry name" value="Nucleotide-diphospho-sugar transferases"/>
    <property type="match status" value="1"/>
</dbReference>
<evidence type="ECO:0000313" key="3">
    <source>
        <dbReference type="EMBL" id="PWV58759.1"/>
    </source>
</evidence>
<dbReference type="Gene3D" id="3.90.550.10">
    <property type="entry name" value="Spore Coat Polysaccharide Biosynthesis Protein SpsA, Chain A"/>
    <property type="match status" value="1"/>
</dbReference>
<dbReference type="EMBL" id="QGTJ01000014">
    <property type="protein sequence ID" value="PWV58759.1"/>
    <property type="molecule type" value="Genomic_DNA"/>
</dbReference>
<dbReference type="RefSeq" id="WP_170123692.1">
    <property type="nucleotide sequence ID" value="NZ_QGTJ01000014.1"/>
</dbReference>
<feature type="domain" description="MobA-like NTP transferase" evidence="2">
    <location>
        <begin position="7"/>
        <end position="165"/>
    </location>
</feature>
<proteinExistence type="predicted"/>
<keyword evidence="4" id="KW-1185">Reference proteome</keyword>
<protein>
    <submittedName>
        <fullName evidence="3">Molybdenum cofactor cytidylyltransferase</fullName>
    </submittedName>
</protein>
<dbReference type="InterPro" id="IPR029044">
    <property type="entry name" value="Nucleotide-diphossugar_trans"/>
</dbReference>
<dbReference type="CDD" id="cd04182">
    <property type="entry name" value="GT_2_like_f"/>
    <property type="match status" value="1"/>
</dbReference>
<accession>A0A317MQL8</accession>
<organism evidence="3 4">
    <name type="scientific">Plasticicumulans acidivorans</name>
    <dbReference type="NCBI Taxonomy" id="886464"/>
    <lineage>
        <taxon>Bacteria</taxon>
        <taxon>Pseudomonadati</taxon>
        <taxon>Pseudomonadota</taxon>
        <taxon>Gammaproteobacteria</taxon>
        <taxon>Candidatus Competibacteraceae</taxon>
        <taxon>Plasticicumulans</taxon>
    </lineage>
</organism>